<evidence type="ECO:0000256" key="5">
    <source>
        <dbReference type="ARBA" id="ARBA00022989"/>
    </source>
</evidence>
<dbReference type="EMBL" id="LUTY01000813">
    <property type="protein sequence ID" value="OAD22659.1"/>
    <property type="molecule type" value="Genomic_DNA"/>
</dbReference>
<comment type="caution">
    <text evidence="9">The sequence shown here is derived from an EMBL/GenBank/DDBJ whole genome shotgun (WGS) entry which is preliminary data.</text>
</comment>
<evidence type="ECO:0000313" key="9">
    <source>
        <dbReference type="EMBL" id="OAD22659.1"/>
    </source>
</evidence>
<feature type="domain" description="Membrane transport protein MMPL" evidence="8">
    <location>
        <begin position="118"/>
        <end position="284"/>
    </location>
</feature>
<dbReference type="InterPro" id="IPR004869">
    <property type="entry name" value="MMPL_dom"/>
</dbReference>
<protein>
    <submittedName>
        <fullName evidence="9">Integral membrane protein</fullName>
    </submittedName>
</protein>
<keyword evidence="4 7" id="KW-0812">Transmembrane</keyword>
<name>A0A176S446_9GAMM</name>
<dbReference type="Proteomes" id="UP000076962">
    <property type="component" value="Unassembled WGS sequence"/>
</dbReference>
<keyword evidence="6 7" id="KW-0472">Membrane</keyword>
<evidence type="ECO:0000256" key="7">
    <source>
        <dbReference type="SAM" id="Phobius"/>
    </source>
</evidence>
<dbReference type="Gene3D" id="1.20.1640.10">
    <property type="entry name" value="Multidrug efflux transporter AcrB transmembrane domain"/>
    <property type="match status" value="1"/>
</dbReference>
<dbReference type="AlphaFoldDB" id="A0A176S446"/>
<evidence type="ECO:0000259" key="8">
    <source>
        <dbReference type="Pfam" id="PF03176"/>
    </source>
</evidence>
<evidence type="ECO:0000256" key="2">
    <source>
        <dbReference type="ARBA" id="ARBA00010157"/>
    </source>
</evidence>
<proteinExistence type="inferred from homology"/>
<dbReference type="PANTHER" id="PTHR33406">
    <property type="entry name" value="MEMBRANE PROTEIN MJ1562-RELATED"/>
    <property type="match status" value="1"/>
</dbReference>
<feature type="transmembrane region" description="Helical" evidence="7">
    <location>
        <begin position="12"/>
        <end position="34"/>
    </location>
</feature>
<feature type="transmembrane region" description="Helical" evidence="7">
    <location>
        <begin position="221"/>
        <end position="240"/>
    </location>
</feature>
<evidence type="ECO:0000256" key="6">
    <source>
        <dbReference type="ARBA" id="ARBA00023136"/>
    </source>
</evidence>
<comment type="similarity">
    <text evidence="2">Belongs to the resistance-nodulation-cell division (RND) (TC 2.A.6) family. MmpL subfamily.</text>
</comment>
<organism evidence="9 10">
    <name type="scientific">Candidatus Thiomargarita nelsonii</name>
    <dbReference type="NCBI Taxonomy" id="1003181"/>
    <lineage>
        <taxon>Bacteria</taxon>
        <taxon>Pseudomonadati</taxon>
        <taxon>Pseudomonadota</taxon>
        <taxon>Gammaproteobacteria</taxon>
        <taxon>Thiotrichales</taxon>
        <taxon>Thiotrichaceae</taxon>
        <taxon>Thiomargarita</taxon>
    </lineage>
</organism>
<sequence length="284" mass="31911">MIESYTHWVIRWRYLVILVILALVFWAGSGVRFLQFKNDHRMYFGKENPQLIAFESLQNTYAKDDNVLFVVAPKDGRVFTPEVLASVEKLTNAAWQIPYVRRVDSITNFQHSWAEGDHLRIDDLVRNAADLTTENLQRIQEIALNEPLLVNSLISPMGHVTGINVTVQPPGINQNTEVPEVTDFARRLAKEMLSENPNLEIYLTGALMMDITFTEASVQDITTLIPIMFLVLLIILGLLLHTFSGIIVTLLIIFLSIIPAMGLAGWLGIDLSPSSSIAPNIIMI</sequence>
<comment type="subcellular location">
    <subcellularLocation>
        <location evidence="1">Cell membrane</location>
        <topology evidence="1">Multi-pass membrane protein</topology>
    </subcellularLocation>
</comment>
<feature type="transmembrane region" description="Helical" evidence="7">
    <location>
        <begin position="246"/>
        <end position="269"/>
    </location>
</feature>
<dbReference type="InterPro" id="IPR050545">
    <property type="entry name" value="Mycobact_MmpL"/>
</dbReference>
<reference evidence="9 10" key="1">
    <citation type="submission" date="2016-05" db="EMBL/GenBank/DDBJ databases">
        <title>Single-cell genome of chain-forming Candidatus Thiomargarita nelsonii and comparison to other large sulfur-oxidizing bacteria.</title>
        <authorList>
            <person name="Winkel M."/>
            <person name="Salman V."/>
            <person name="Woyke T."/>
            <person name="Schulz-Vogt H."/>
            <person name="Richter M."/>
            <person name="Flood B."/>
            <person name="Bailey J."/>
            <person name="Amann R."/>
            <person name="Mussmann M."/>
        </authorList>
    </citation>
    <scope>NUCLEOTIDE SEQUENCE [LARGE SCALE GENOMIC DNA]</scope>
    <source>
        <strain evidence="9 10">THI036</strain>
    </source>
</reference>
<keyword evidence="5 7" id="KW-1133">Transmembrane helix</keyword>
<keyword evidence="10" id="KW-1185">Reference proteome</keyword>
<dbReference type="SUPFAM" id="SSF82866">
    <property type="entry name" value="Multidrug efflux transporter AcrB transmembrane domain"/>
    <property type="match status" value="1"/>
</dbReference>
<evidence type="ECO:0000256" key="3">
    <source>
        <dbReference type="ARBA" id="ARBA00022475"/>
    </source>
</evidence>
<accession>A0A176S446</accession>
<evidence type="ECO:0000256" key="4">
    <source>
        <dbReference type="ARBA" id="ARBA00022692"/>
    </source>
</evidence>
<evidence type="ECO:0000256" key="1">
    <source>
        <dbReference type="ARBA" id="ARBA00004651"/>
    </source>
</evidence>
<dbReference type="Pfam" id="PF03176">
    <property type="entry name" value="MMPL"/>
    <property type="match status" value="1"/>
</dbReference>
<dbReference type="PANTHER" id="PTHR33406:SF6">
    <property type="entry name" value="MEMBRANE PROTEIN YDGH-RELATED"/>
    <property type="match status" value="1"/>
</dbReference>
<dbReference type="GO" id="GO:0005886">
    <property type="term" value="C:plasma membrane"/>
    <property type="evidence" value="ECO:0007669"/>
    <property type="project" value="UniProtKB-SubCell"/>
</dbReference>
<gene>
    <name evidence="9" type="ORF">THIOM_001526</name>
</gene>
<evidence type="ECO:0000313" key="10">
    <source>
        <dbReference type="Proteomes" id="UP000076962"/>
    </source>
</evidence>
<keyword evidence="3" id="KW-1003">Cell membrane</keyword>
<feature type="non-terminal residue" evidence="9">
    <location>
        <position position="284"/>
    </location>
</feature>